<evidence type="ECO:0000313" key="2">
    <source>
        <dbReference type="EMBL" id="KAF4966321.1"/>
    </source>
</evidence>
<dbReference type="CDD" id="cd03443">
    <property type="entry name" value="PaaI_thioesterase"/>
    <property type="match status" value="1"/>
</dbReference>
<dbReference type="PANTHER" id="PTHR47260:SF6">
    <property type="entry name" value="THIOESTERASE DOMAIN-CONTAINING PROTEIN"/>
    <property type="match status" value="1"/>
</dbReference>
<dbReference type="InterPro" id="IPR052061">
    <property type="entry name" value="PTE-AB_protein"/>
</dbReference>
<keyword evidence="3" id="KW-1185">Reference proteome</keyword>
<dbReference type="Proteomes" id="UP000622797">
    <property type="component" value="Unassembled WGS sequence"/>
</dbReference>
<comment type="caution">
    <text evidence="2">The sequence shown here is derived from an EMBL/GenBank/DDBJ whole genome shotgun (WGS) entry which is preliminary data.</text>
</comment>
<gene>
    <name evidence="2" type="ORF">FSARC_5993</name>
</gene>
<evidence type="ECO:0000313" key="3">
    <source>
        <dbReference type="Proteomes" id="UP000622797"/>
    </source>
</evidence>
<feature type="domain" description="Thioesterase" evidence="1">
    <location>
        <begin position="112"/>
        <end position="204"/>
    </location>
</feature>
<protein>
    <recommendedName>
        <fullName evidence="1">Thioesterase domain-containing protein</fullName>
    </recommendedName>
</protein>
<accession>A0A8H4TY70</accession>
<reference evidence="2" key="1">
    <citation type="journal article" date="2020" name="BMC Genomics">
        <title>Correction to: Identification and distribution of gene clusters required for synthesis of sphingolipid metabolism inhibitors in diverse species of the filamentous fungus Fusarium.</title>
        <authorList>
            <person name="Kim H.S."/>
            <person name="Lohmar J.M."/>
            <person name="Busman M."/>
            <person name="Brown D.W."/>
            <person name="Naumann T.A."/>
            <person name="Divon H.H."/>
            <person name="Lysoe E."/>
            <person name="Uhlig S."/>
            <person name="Proctor R.H."/>
        </authorList>
    </citation>
    <scope>NUCLEOTIDE SEQUENCE</scope>
    <source>
        <strain evidence="2">NRRL 20472</strain>
    </source>
</reference>
<evidence type="ECO:0000259" key="1">
    <source>
        <dbReference type="Pfam" id="PF03061"/>
    </source>
</evidence>
<dbReference type="InterPro" id="IPR006683">
    <property type="entry name" value="Thioestr_dom"/>
</dbReference>
<dbReference type="InterPro" id="IPR029069">
    <property type="entry name" value="HotDog_dom_sf"/>
</dbReference>
<proteinExistence type="predicted"/>
<sequence length="222" mass="24418">MLAGPNLQTIPKDAKFYFQANPWCAALLGSSDIQTFTPPSYSPPDPAGISISRDQLFRHILSRQDAIPACIGFYHRPSESVSQDDTQSSTPRLLLDSASLLFDLQPGVNGFQGTVHGGFFAVLMDEAMGSLIYHSYLLQAQERAKGELPTHVMDLEKVNFVTAGIDMKLRKPLPTPKVVLVKATVSKLSGRKLVIHTTIEGEEGIRYAECHGTWIAIPRVRL</sequence>
<dbReference type="SUPFAM" id="SSF54637">
    <property type="entry name" value="Thioesterase/thiol ester dehydrase-isomerase"/>
    <property type="match status" value="1"/>
</dbReference>
<dbReference type="AlphaFoldDB" id="A0A8H4TY70"/>
<dbReference type="Pfam" id="PF03061">
    <property type="entry name" value="4HBT"/>
    <property type="match status" value="1"/>
</dbReference>
<name>A0A8H4TY70_9HYPO</name>
<dbReference type="Gene3D" id="3.10.129.10">
    <property type="entry name" value="Hotdog Thioesterase"/>
    <property type="match status" value="1"/>
</dbReference>
<dbReference type="EMBL" id="JABEXW010000298">
    <property type="protein sequence ID" value="KAF4966321.1"/>
    <property type="molecule type" value="Genomic_DNA"/>
</dbReference>
<dbReference type="PANTHER" id="PTHR47260">
    <property type="entry name" value="UPF0644 PROTEIN PB2B4.06"/>
    <property type="match status" value="1"/>
</dbReference>
<dbReference type="OrthoDB" id="506431at2759"/>
<organism evidence="2 3">
    <name type="scientific">Fusarium sarcochroum</name>
    <dbReference type="NCBI Taxonomy" id="1208366"/>
    <lineage>
        <taxon>Eukaryota</taxon>
        <taxon>Fungi</taxon>
        <taxon>Dikarya</taxon>
        <taxon>Ascomycota</taxon>
        <taxon>Pezizomycotina</taxon>
        <taxon>Sordariomycetes</taxon>
        <taxon>Hypocreomycetidae</taxon>
        <taxon>Hypocreales</taxon>
        <taxon>Nectriaceae</taxon>
        <taxon>Fusarium</taxon>
        <taxon>Fusarium lateritium species complex</taxon>
    </lineage>
</organism>
<reference evidence="2" key="2">
    <citation type="submission" date="2020-05" db="EMBL/GenBank/DDBJ databases">
        <authorList>
            <person name="Kim H.-S."/>
            <person name="Proctor R.H."/>
            <person name="Brown D.W."/>
        </authorList>
    </citation>
    <scope>NUCLEOTIDE SEQUENCE</scope>
    <source>
        <strain evidence="2">NRRL 20472</strain>
    </source>
</reference>